<reference evidence="2" key="1">
    <citation type="submission" date="2012-09" db="EMBL/GenBank/DDBJ databases">
        <title>Genome sequencing and comparative transcriptomics of race 1 and race 4 of banana pathogen: Fusarium oxysporum f. sp. cubense.</title>
        <authorList>
            <person name="Fang X."/>
            <person name="Huang J."/>
        </authorList>
    </citation>
    <scope>NUCLEOTIDE SEQUENCE [LARGE SCALE GENOMIC DNA]</scope>
    <source>
        <strain evidence="2">race 4</strain>
    </source>
</reference>
<evidence type="ECO:0000313" key="1">
    <source>
        <dbReference type="EMBL" id="EMT64778.1"/>
    </source>
</evidence>
<organism evidence="1 2">
    <name type="scientific">Fusarium oxysporum f. sp. cubense (strain race 4)</name>
    <name type="common">Panama disease fungus</name>
    <dbReference type="NCBI Taxonomy" id="2502994"/>
    <lineage>
        <taxon>Eukaryota</taxon>
        <taxon>Fungi</taxon>
        <taxon>Dikarya</taxon>
        <taxon>Ascomycota</taxon>
        <taxon>Pezizomycotina</taxon>
        <taxon>Sordariomycetes</taxon>
        <taxon>Hypocreomycetidae</taxon>
        <taxon>Hypocreales</taxon>
        <taxon>Nectriaceae</taxon>
        <taxon>Fusarium</taxon>
        <taxon>Fusarium oxysporum species complex</taxon>
    </lineage>
</organism>
<reference evidence="2" key="2">
    <citation type="journal article" date="2014" name="PLoS ONE">
        <title>Genome and Transcriptome Analysis of the Fungal Pathogen Fusarium oxysporum f. sp. cubense Causing Banana Vascular Wilt Disease.</title>
        <authorList>
            <person name="Guo L."/>
            <person name="Han L."/>
            <person name="Yang L."/>
            <person name="Zeng H."/>
            <person name="Fan D."/>
            <person name="Zhu Y."/>
            <person name="Feng Y."/>
            <person name="Wang G."/>
            <person name="Peng C."/>
            <person name="Jiang X."/>
            <person name="Zhou D."/>
            <person name="Ni P."/>
            <person name="Liang C."/>
            <person name="Liu L."/>
            <person name="Wang J."/>
            <person name="Mao C."/>
            <person name="Fang X."/>
            <person name="Peng M."/>
            <person name="Huang J."/>
        </authorList>
    </citation>
    <scope>NUCLEOTIDE SEQUENCE [LARGE SCALE GENOMIC DNA]</scope>
    <source>
        <strain evidence="2">race 4</strain>
    </source>
</reference>
<dbReference type="HOGENOM" id="CLU_066260_0_0_1"/>
<evidence type="ECO:0000313" key="2">
    <source>
        <dbReference type="Proteomes" id="UP000016929"/>
    </source>
</evidence>
<dbReference type="AlphaFoldDB" id="N1RDX0"/>
<dbReference type="Proteomes" id="UP000016929">
    <property type="component" value="Unassembled WGS sequence"/>
</dbReference>
<accession>N1RDX0</accession>
<protein>
    <submittedName>
        <fullName evidence="1">Uncharacterized protein</fullName>
    </submittedName>
</protein>
<name>N1RDX0_FUSC4</name>
<keyword evidence="2" id="KW-1185">Reference proteome</keyword>
<sequence>MIHAVKHVTLELEPGQPSPGPQAELVLPRLIASSLSALYKLQGIQLDLWWFSDAQREELRNKCVALPVWTGLRSIQMEEADPELLAVLASKTRAESFSGLQLEGQLNLQAARRSSTPAGVHNNSEMLLDFGRLEWLVLAPVQLPVGGMEAVRADPKLFVRALVKDVSSLRHLERLGLAFPRAILVAHQPGVPGTGTGQPAAPGTQILPQHTPAGVHNNSEMLLDFGRLEWLVLAPVQLPVGGMEAVRADPKLFVRALVKDVSSLRHLERLGLAFPRAILVAHQPGVPGTGTGMDAVEHYVRQLNSHIFAKLPALKQVAFLHGTTVFRAVRGADAAIRFSIENDLDRHAFPFGALY</sequence>
<dbReference type="EMBL" id="KB726991">
    <property type="protein sequence ID" value="EMT64778.1"/>
    <property type="molecule type" value="Genomic_DNA"/>
</dbReference>
<proteinExistence type="predicted"/>
<gene>
    <name evidence="1" type="ORF">FOC4_g10007462</name>
</gene>
<dbReference type="OrthoDB" id="5058398at2759"/>